<keyword evidence="3" id="KW-1185">Reference proteome</keyword>
<dbReference type="InterPro" id="IPR051468">
    <property type="entry name" value="Fungal_SecMetab_SDRs"/>
</dbReference>
<organism evidence="2 3">
    <name type="scientific">Pterulicium gracile</name>
    <dbReference type="NCBI Taxonomy" id="1884261"/>
    <lineage>
        <taxon>Eukaryota</taxon>
        <taxon>Fungi</taxon>
        <taxon>Dikarya</taxon>
        <taxon>Basidiomycota</taxon>
        <taxon>Agaricomycotina</taxon>
        <taxon>Agaricomycetes</taxon>
        <taxon>Agaricomycetidae</taxon>
        <taxon>Agaricales</taxon>
        <taxon>Pleurotineae</taxon>
        <taxon>Pterulaceae</taxon>
        <taxon>Pterulicium</taxon>
    </lineage>
</organism>
<protein>
    <recommendedName>
        <fullName evidence="4">NAD(P)-binding protein</fullName>
    </recommendedName>
</protein>
<evidence type="ECO:0000313" key="3">
    <source>
        <dbReference type="Proteomes" id="UP000305067"/>
    </source>
</evidence>
<proteinExistence type="inferred from homology"/>
<name>A0A5C3QU55_9AGAR</name>
<dbReference type="Pfam" id="PF00106">
    <property type="entry name" value="adh_short"/>
    <property type="match status" value="1"/>
</dbReference>
<comment type="similarity">
    <text evidence="1">Belongs to the short-chain dehydrogenases/reductases (SDR) family.</text>
</comment>
<dbReference type="PANTHER" id="PTHR43544">
    <property type="entry name" value="SHORT-CHAIN DEHYDROGENASE/REDUCTASE"/>
    <property type="match status" value="1"/>
</dbReference>
<dbReference type="Gene3D" id="3.40.50.720">
    <property type="entry name" value="NAD(P)-binding Rossmann-like Domain"/>
    <property type="match status" value="1"/>
</dbReference>
<dbReference type="EMBL" id="ML178816">
    <property type="protein sequence ID" value="TFL05596.1"/>
    <property type="molecule type" value="Genomic_DNA"/>
</dbReference>
<dbReference type="PANTHER" id="PTHR43544:SF12">
    <property type="entry name" value="NAD(P)-BINDING ROSSMANN-FOLD SUPERFAMILY PROTEIN"/>
    <property type="match status" value="1"/>
</dbReference>
<dbReference type="Proteomes" id="UP000305067">
    <property type="component" value="Unassembled WGS sequence"/>
</dbReference>
<evidence type="ECO:0008006" key="4">
    <source>
        <dbReference type="Google" id="ProtNLM"/>
    </source>
</evidence>
<evidence type="ECO:0000313" key="2">
    <source>
        <dbReference type="EMBL" id="TFL05596.1"/>
    </source>
</evidence>
<evidence type="ECO:0000256" key="1">
    <source>
        <dbReference type="ARBA" id="ARBA00006484"/>
    </source>
</evidence>
<dbReference type="InterPro" id="IPR036291">
    <property type="entry name" value="NAD(P)-bd_dom_sf"/>
</dbReference>
<accession>A0A5C3QU55</accession>
<dbReference type="SUPFAM" id="SSF51735">
    <property type="entry name" value="NAD(P)-binding Rossmann-fold domains"/>
    <property type="match status" value="1"/>
</dbReference>
<dbReference type="AlphaFoldDB" id="A0A5C3QU55"/>
<dbReference type="GO" id="GO:0016491">
    <property type="term" value="F:oxidoreductase activity"/>
    <property type="evidence" value="ECO:0007669"/>
    <property type="project" value="TreeGrafter"/>
</dbReference>
<dbReference type="GO" id="GO:0005737">
    <property type="term" value="C:cytoplasm"/>
    <property type="evidence" value="ECO:0007669"/>
    <property type="project" value="TreeGrafter"/>
</dbReference>
<sequence>MPPFIFVSPATRGLSLALTRHLLRTTTMPVFASHRYDVNGGKGDEEAKKSILGPLLENNNDNSEELQKRLHLLRIDLLDEKSVKAASDQMRGVVESGEPSESYLWRAFSTAGMLYPERQPKDLDLAKIEETFRVNLFSHLLLIKHFSGFLPKSLPGGAEGPIAKWVNITARVGSIHDNKTVGGWYSYRSSKAALNQVVKTFDLHLKNNAKGKGGPGAMCVGVHPGTTKTDLSKGYWDSVPKDRLHTPEEAAQHVVDVVNGLKEDQRGRLWDWEGKEILP</sequence>
<dbReference type="InterPro" id="IPR002347">
    <property type="entry name" value="SDR_fam"/>
</dbReference>
<dbReference type="OrthoDB" id="5296at2759"/>
<reference evidence="2 3" key="1">
    <citation type="journal article" date="2019" name="Nat. Ecol. Evol.">
        <title>Megaphylogeny resolves global patterns of mushroom evolution.</title>
        <authorList>
            <person name="Varga T."/>
            <person name="Krizsan K."/>
            <person name="Foldi C."/>
            <person name="Dima B."/>
            <person name="Sanchez-Garcia M."/>
            <person name="Sanchez-Ramirez S."/>
            <person name="Szollosi G.J."/>
            <person name="Szarkandi J.G."/>
            <person name="Papp V."/>
            <person name="Albert L."/>
            <person name="Andreopoulos W."/>
            <person name="Angelini C."/>
            <person name="Antonin V."/>
            <person name="Barry K.W."/>
            <person name="Bougher N.L."/>
            <person name="Buchanan P."/>
            <person name="Buyck B."/>
            <person name="Bense V."/>
            <person name="Catcheside P."/>
            <person name="Chovatia M."/>
            <person name="Cooper J."/>
            <person name="Damon W."/>
            <person name="Desjardin D."/>
            <person name="Finy P."/>
            <person name="Geml J."/>
            <person name="Haridas S."/>
            <person name="Hughes K."/>
            <person name="Justo A."/>
            <person name="Karasinski D."/>
            <person name="Kautmanova I."/>
            <person name="Kiss B."/>
            <person name="Kocsube S."/>
            <person name="Kotiranta H."/>
            <person name="LaButti K.M."/>
            <person name="Lechner B.E."/>
            <person name="Liimatainen K."/>
            <person name="Lipzen A."/>
            <person name="Lukacs Z."/>
            <person name="Mihaltcheva S."/>
            <person name="Morgado L.N."/>
            <person name="Niskanen T."/>
            <person name="Noordeloos M.E."/>
            <person name="Ohm R.A."/>
            <person name="Ortiz-Santana B."/>
            <person name="Ovrebo C."/>
            <person name="Racz N."/>
            <person name="Riley R."/>
            <person name="Savchenko A."/>
            <person name="Shiryaev A."/>
            <person name="Soop K."/>
            <person name="Spirin V."/>
            <person name="Szebenyi C."/>
            <person name="Tomsovsky M."/>
            <person name="Tulloss R.E."/>
            <person name="Uehling J."/>
            <person name="Grigoriev I.V."/>
            <person name="Vagvolgyi C."/>
            <person name="Papp T."/>
            <person name="Martin F.M."/>
            <person name="Miettinen O."/>
            <person name="Hibbett D.S."/>
            <person name="Nagy L.G."/>
        </authorList>
    </citation>
    <scope>NUCLEOTIDE SEQUENCE [LARGE SCALE GENOMIC DNA]</scope>
    <source>
        <strain evidence="2 3">CBS 309.79</strain>
    </source>
</reference>
<gene>
    <name evidence="2" type="ORF">BDV98DRAFT_541594</name>
</gene>